<dbReference type="RefSeq" id="WP_307272520.1">
    <property type="nucleotide sequence ID" value="NZ_JAUSVX010000004.1"/>
</dbReference>
<name>A0ABU0J5V5_9HYPH</name>
<keyword evidence="4" id="KW-1185">Reference proteome</keyword>
<dbReference type="SUPFAM" id="SSF143120">
    <property type="entry name" value="YefM-like"/>
    <property type="match status" value="1"/>
</dbReference>
<dbReference type="InterPro" id="IPR036165">
    <property type="entry name" value="YefM-like_sf"/>
</dbReference>
<comment type="similarity">
    <text evidence="1 2">Belongs to the phD/YefM antitoxin family.</text>
</comment>
<dbReference type="Gene3D" id="3.40.1620.10">
    <property type="entry name" value="YefM-like domain"/>
    <property type="match status" value="1"/>
</dbReference>
<dbReference type="NCBIfam" id="TIGR01552">
    <property type="entry name" value="phd_fam"/>
    <property type="match status" value="1"/>
</dbReference>
<gene>
    <name evidence="3" type="ORF">QO011_002662</name>
</gene>
<dbReference type="InterPro" id="IPR006442">
    <property type="entry name" value="Antitoxin_Phd/YefM"/>
</dbReference>
<dbReference type="EMBL" id="JAUSVX010000004">
    <property type="protein sequence ID" value="MDQ0469646.1"/>
    <property type="molecule type" value="Genomic_DNA"/>
</dbReference>
<evidence type="ECO:0000256" key="2">
    <source>
        <dbReference type="RuleBase" id="RU362080"/>
    </source>
</evidence>
<organism evidence="3 4">
    <name type="scientific">Labrys wisconsinensis</name>
    <dbReference type="NCBI Taxonomy" id="425677"/>
    <lineage>
        <taxon>Bacteria</taxon>
        <taxon>Pseudomonadati</taxon>
        <taxon>Pseudomonadota</taxon>
        <taxon>Alphaproteobacteria</taxon>
        <taxon>Hyphomicrobiales</taxon>
        <taxon>Xanthobacteraceae</taxon>
        <taxon>Labrys</taxon>
    </lineage>
</organism>
<dbReference type="Pfam" id="PF02604">
    <property type="entry name" value="PhdYeFM_antitox"/>
    <property type="match status" value="1"/>
</dbReference>
<proteinExistence type="inferred from homology"/>
<evidence type="ECO:0000313" key="4">
    <source>
        <dbReference type="Proteomes" id="UP001242480"/>
    </source>
</evidence>
<protein>
    <recommendedName>
        <fullName evidence="2">Antitoxin</fullName>
    </recommendedName>
</protein>
<evidence type="ECO:0000256" key="1">
    <source>
        <dbReference type="ARBA" id="ARBA00009981"/>
    </source>
</evidence>
<comment type="function">
    <text evidence="2">Antitoxin component of a type II toxin-antitoxin (TA) system.</text>
</comment>
<accession>A0ABU0J5V5</accession>
<reference evidence="3 4" key="1">
    <citation type="submission" date="2023-07" db="EMBL/GenBank/DDBJ databases">
        <title>Genomic Encyclopedia of Type Strains, Phase IV (KMG-IV): sequencing the most valuable type-strain genomes for metagenomic binning, comparative biology and taxonomic classification.</title>
        <authorList>
            <person name="Goeker M."/>
        </authorList>
    </citation>
    <scope>NUCLEOTIDE SEQUENCE [LARGE SCALE GENOMIC DNA]</scope>
    <source>
        <strain evidence="3 4">DSM 19619</strain>
    </source>
</reference>
<sequence length="84" mass="8921">MTIVNMSDAGTRLSRLVQAVESGAEAEIIIARNGKPVAKLVPVTRGGTTGKRLGLLAGRYPVLTQEDFNADDERTAALLRGEGR</sequence>
<dbReference type="Proteomes" id="UP001242480">
    <property type="component" value="Unassembled WGS sequence"/>
</dbReference>
<comment type="caution">
    <text evidence="3">The sequence shown here is derived from an EMBL/GenBank/DDBJ whole genome shotgun (WGS) entry which is preliminary data.</text>
</comment>
<evidence type="ECO:0000313" key="3">
    <source>
        <dbReference type="EMBL" id="MDQ0469646.1"/>
    </source>
</evidence>